<feature type="transmembrane region" description="Helical" evidence="1">
    <location>
        <begin position="20"/>
        <end position="41"/>
    </location>
</feature>
<dbReference type="PANTHER" id="PTHR36927:SF1">
    <property type="entry name" value="MDO-LIKE PROTEIN"/>
    <property type="match status" value="1"/>
</dbReference>
<accession>A0AAW8R5Q1</accession>
<feature type="transmembrane region" description="Helical" evidence="1">
    <location>
        <begin position="255"/>
        <end position="274"/>
    </location>
</feature>
<keyword evidence="1" id="KW-0472">Membrane</keyword>
<feature type="transmembrane region" description="Helical" evidence="1">
    <location>
        <begin position="294"/>
        <end position="311"/>
    </location>
</feature>
<feature type="domain" description="Acyltransferase 3" evidence="2">
    <location>
        <begin position="10"/>
        <end position="374"/>
    </location>
</feature>
<dbReference type="EMBL" id="JAVRIE010000006">
    <property type="protein sequence ID" value="MDT0583784.1"/>
    <property type="molecule type" value="Genomic_DNA"/>
</dbReference>
<protein>
    <submittedName>
        <fullName evidence="3">Acyltransferase family protein</fullName>
    </submittedName>
</protein>
<dbReference type="InterPro" id="IPR002656">
    <property type="entry name" value="Acyl_transf_3_dom"/>
</dbReference>
<evidence type="ECO:0000313" key="3">
    <source>
        <dbReference type="EMBL" id="MDT0583784.1"/>
    </source>
</evidence>
<dbReference type="GO" id="GO:0016747">
    <property type="term" value="F:acyltransferase activity, transferring groups other than amino-acyl groups"/>
    <property type="evidence" value="ECO:0007669"/>
    <property type="project" value="InterPro"/>
</dbReference>
<gene>
    <name evidence="3" type="ORF">RM544_14635</name>
</gene>
<feature type="transmembrane region" description="Helical" evidence="1">
    <location>
        <begin position="150"/>
        <end position="169"/>
    </location>
</feature>
<feature type="transmembrane region" description="Helical" evidence="1">
    <location>
        <begin position="223"/>
        <end position="243"/>
    </location>
</feature>
<name>A0AAW8R5Q1_9ALTE</name>
<keyword evidence="1" id="KW-0812">Transmembrane</keyword>
<keyword evidence="3" id="KW-0012">Acyltransferase</keyword>
<evidence type="ECO:0000259" key="2">
    <source>
        <dbReference type="Pfam" id="PF01757"/>
    </source>
</evidence>
<dbReference type="Pfam" id="PF01757">
    <property type="entry name" value="Acyl_transf_3"/>
    <property type="match status" value="1"/>
</dbReference>
<keyword evidence="1" id="KW-1133">Transmembrane helix</keyword>
<proteinExistence type="predicted"/>
<dbReference type="Proteomes" id="UP001249020">
    <property type="component" value="Unassembled WGS sequence"/>
</dbReference>
<dbReference type="PANTHER" id="PTHR36927">
    <property type="entry name" value="BLR4337 PROTEIN"/>
    <property type="match status" value="1"/>
</dbReference>
<feature type="transmembrane region" description="Helical" evidence="1">
    <location>
        <begin position="53"/>
        <end position="72"/>
    </location>
</feature>
<feature type="transmembrane region" description="Helical" evidence="1">
    <location>
        <begin position="355"/>
        <end position="374"/>
    </location>
</feature>
<dbReference type="AlphaFoldDB" id="A0AAW8R5Q1"/>
<evidence type="ECO:0000313" key="4">
    <source>
        <dbReference type="Proteomes" id="UP001249020"/>
    </source>
</evidence>
<feature type="transmembrane region" description="Helical" evidence="1">
    <location>
        <begin position="190"/>
        <end position="211"/>
    </location>
</feature>
<keyword evidence="3" id="KW-0808">Transferase</keyword>
<organism evidence="3 4">
    <name type="scientific">Brumicola blandensis</name>
    <dbReference type="NCBI Taxonomy" id="3075611"/>
    <lineage>
        <taxon>Bacteria</taxon>
        <taxon>Pseudomonadati</taxon>
        <taxon>Pseudomonadota</taxon>
        <taxon>Gammaproteobacteria</taxon>
        <taxon>Alteromonadales</taxon>
        <taxon>Alteromonadaceae</taxon>
        <taxon>Brumicola</taxon>
    </lineage>
</organism>
<feature type="transmembrane region" description="Helical" evidence="1">
    <location>
        <begin position="331"/>
        <end position="349"/>
    </location>
</feature>
<keyword evidence="4" id="KW-1185">Reference proteome</keyword>
<sequence length="408" mass="45931">MAIQHNSRLDYLDAVRSFALILGIAFHTALSFMPIFIGWAVMDMSTSDILPNFVLVSHSFRMALFFLIAGYFSHMTLSRKGIKPFIQSRLMRIGLPLLIGWFALRPLLVSAWVMGAESMRGDVNIVNGLKAGFASLAELPQGLLTGTHLWFLYYLLLISFCVLVFRWLISLHGPSKHRLSMLADHIVGMTSRSSWMILLIASPTAIGLWFMQNWGLDTPDKSLLPHVPLLCLYGGFFVFGWLLQRDVTMIESLAHITLTKIALCIASITGAIYLSGFQGNIGHPHYSLLKASFMLSYAVMMWSLISLSIGVCKKWLSSPNKLVQYVADASYWMYLVHLPIVIWLQIAFAELQLPWMLKFVSVFLLTLGTSVLLYDLMVRSTCIGTLLNGKRKSRVLFTRRITPVKIGE</sequence>
<dbReference type="InterPro" id="IPR050623">
    <property type="entry name" value="Glucan_succinyl_AcylTrfase"/>
</dbReference>
<reference evidence="3 4" key="1">
    <citation type="submission" date="2023-09" db="EMBL/GenBank/DDBJ databases">
        <authorList>
            <person name="Rey-Velasco X."/>
        </authorList>
    </citation>
    <scope>NUCLEOTIDE SEQUENCE [LARGE SCALE GENOMIC DNA]</scope>
    <source>
        <strain evidence="3 4">W409</strain>
    </source>
</reference>
<evidence type="ECO:0000256" key="1">
    <source>
        <dbReference type="SAM" id="Phobius"/>
    </source>
</evidence>
<feature type="transmembrane region" description="Helical" evidence="1">
    <location>
        <begin position="93"/>
        <end position="114"/>
    </location>
</feature>
<comment type="caution">
    <text evidence="3">The sequence shown here is derived from an EMBL/GenBank/DDBJ whole genome shotgun (WGS) entry which is preliminary data.</text>
</comment>
<dbReference type="RefSeq" id="WP_311362547.1">
    <property type="nucleotide sequence ID" value="NZ_JAVRIE010000006.1"/>
</dbReference>